<evidence type="ECO:0000313" key="1">
    <source>
        <dbReference type="EMBL" id="EIY54444.1"/>
    </source>
</evidence>
<gene>
    <name evidence="1" type="ORF">HMPREF1068_00435</name>
</gene>
<reference evidence="1 2" key="1">
    <citation type="submission" date="2012-02" db="EMBL/GenBank/DDBJ databases">
        <title>The Genome Sequence of Bacteroides nordii CL02T12C05.</title>
        <authorList>
            <consortium name="The Broad Institute Genome Sequencing Platform"/>
            <person name="Earl A."/>
            <person name="Ward D."/>
            <person name="Feldgarden M."/>
            <person name="Gevers D."/>
            <person name="Zitomersky N.L."/>
            <person name="Coyne M.J."/>
            <person name="Comstock L.E."/>
            <person name="Young S.K."/>
            <person name="Zeng Q."/>
            <person name="Gargeya S."/>
            <person name="Fitzgerald M."/>
            <person name="Haas B."/>
            <person name="Abouelleil A."/>
            <person name="Alvarado L."/>
            <person name="Arachchi H.M."/>
            <person name="Berlin A."/>
            <person name="Chapman S.B."/>
            <person name="Gearin G."/>
            <person name="Goldberg J."/>
            <person name="Griggs A."/>
            <person name="Gujja S."/>
            <person name="Hansen M."/>
            <person name="Heiman D."/>
            <person name="Howarth C."/>
            <person name="Larimer J."/>
            <person name="Lui A."/>
            <person name="MacDonald P.J.P."/>
            <person name="McCowen C."/>
            <person name="Montmayeur A."/>
            <person name="Murphy C."/>
            <person name="Neiman D."/>
            <person name="Pearson M."/>
            <person name="Priest M."/>
            <person name="Roberts A."/>
            <person name="Saif S."/>
            <person name="Shea T."/>
            <person name="Sisk P."/>
            <person name="Stolte C."/>
            <person name="Sykes S."/>
            <person name="Wortman J."/>
            <person name="Nusbaum C."/>
            <person name="Birren B."/>
        </authorList>
    </citation>
    <scope>NUCLEOTIDE SEQUENCE [LARGE SCALE GENOMIC DNA]</scope>
    <source>
        <strain evidence="1 2">CL02T12C05</strain>
    </source>
</reference>
<keyword evidence="2" id="KW-1185">Reference proteome</keyword>
<evidence type="ECO:0000313" key="2">
    <source>
        <dbReference type="Proteomes" id="UP000003089"/>
    </source>
</evidence>
<protein>
    <submittedName>
        <fullName evidence="1">Uncharacterized protein</fullName>
    </submittedName>
</protein>
<accession>I9H4I0</accession>
<dbReference type="Proteomes" id="UP000003089">
    <property type="component" value="Unassembled WGS sequence"/>
</dbReference>
<dbReference type="STRING" id="997884.HMPREF1068_00435"/>
<comment type="caution">
    <text evidence="1">The sequence shown here is derived from an EMBL/GenBank/DDBJ whole genome shotgun (WGS) entry which is preliminary data.</text>
</comment>
<organism evidence="1 2">
    <name type="scientific">Bacteroides nordii CL02T12C05</name>
    <dbReference type="NCBI Taxonomy" id="997884"/>
    <lineage>
        <taxon>Bacteria</taxon>
        <taxon>Pseudomonadati</taxon>
        <taxon>Bacteroidota</taxon>
        <taxon>Bacteroidia</taxon>
        <taxon>Bacteroidales</taxon>
        <taxon>Bacteroidaceae</taxon>
        <taxon>Bacteroides</taxon>
    </lineage>
</organism>
<sequence length="49" mass="5565">MFNEVVPMVKFTIVKTQVNANLRKDSIKSALISVNLRFYGYLLIVVSGF</sequence>
<dbReference type="EMBL" id="AGXS01000004">
    <property type="protein sequence ID" value="EIY54444.1"/>
    <property type="molecule type" value="Genomic_DNA"/>
</dbReference>
<dbReference type="HOGENOM" id="CLU_3132407_0_0_10"/>
<dbReference type="AlphaFoldDB" id="I9H4I0"/>
<proteinExistence type="predicted"/>
<name>I9H4I0_9BACE</name>